<name>E6VUD1_PSEA9</name>
<sequence length="69" mass="7893">MHDLPRTPYKEKAEKLEVALAHAQRRAAWAETVAKAAKFDLAEAREEIERLKRLLKAPRQATLFPQGRA</sequence>
<keyword evidence="1" id="KW-0175">Coiled coil</keyword>
<evidence type="ECO:0000313" key="2">
    <source>
        <dbReference type="EMBL" id="ADU63438.1"/>
    </source>
</evidence>
<dbReference type="STRING" id="643562.Daes_2433"/>
<proteinExistence type="predicted"/>
<feature type="coiled-coil region" evidence="1">
    <location>
        <begin position="34"/>
        <end position="61"/>
    </location>
</feature>
<gene>
    <name evidence="2" type="ordered locus">Daes_2433</name>
</gene>
<evidence type="ECO:0000256" key="1">
    <source>
        <dbReference type="SAM" id="Coils"/>
    </source>
</evidence>
<organism evidence="2 3">
    <name type="scientific">Pseudodesulfovibrio aespoeensis (strain ATCC 700646 / DSM 10631 / Aspo-2)</name>
    <name type="common">Desulfovibrio aespoeensis</name>
    <dbReference type="NCBI Taxonomy" id="643562"/>
    <lineage>
        <taxon>Bacteria</taxon>
        <taxon>Pseudomonadati</taxon>
        <taxon>Thermodesulfobacteriota</taxon>
        <taxon>Desulfovibrionia</taxon>
        <taxon>Desulfovibrionales</taxon>
        <taxon>Desulfovibrionaceae</taxon>
    </lineage>
</organism>
<reference evidence="3" key="1">
    <citation type="submission" date="2010-12" db="EMBL/GenBank/DDBJ databases">
        <title>Complete sequence of Desulfovibrio aespoeensis Aspo-2.</title>
        <authorList>
            <consortium name="US DOE Joint Genome Institute"/>
            <person name="Lucas S."/>
            <person name="Copeland A."/>
            <person name="Lapidus A."/>
            <person name="Cheng J.-F."/>
            <person name="Goodwin L."/>
            <person name="Pitluck S."/>
            <person name="Chertkov O."/>
            <person name="Misra M."/>
            <person name="Detter J.C."/>
            <person name="Han C."/>
            <person name="Tapia R."/>
            <person name="Land M."/>
            <person name="Hauser L."/>
            <person name="Kyrpides N."/>
            <person name="Ivanova N."/>
            <person name="Ovchinnikova G."/>
            <person name="Pedersen K."/>
            <person name="Jagevall S."/>
            <person name="Hazen T."/>
            <person name="Woyke T."/>
        </authorList>
    </citation>
    <scope>NUCLEOTIDE SEQUENCE [LARGE SCALE GENOMIC DNA]</scope>
    <source>
        <strain evidence="3">ATCC 700646 / DSM 10631 / Aspo-2</strain>
    </source>
</reference>
<dbReference type="Proteomes" id="UP000002191">
    <property type="component" value="Chromosome"/>
</dbReference>
<dbReference type="KEGG" id="das:Daes_2433"/>
<dbReference type="EMBL" id="CP002431">
    <property type="protein sequence ID" value="ADU63438.1"/>
    <property type="molecule type" value="Genomic_DNA"/>
</dbReference>
<reference evidence="2 3" key="2">
    <citation type="journal article" date="2014" name="Genome Announc.">
        <title>Complete Genome Sequence of the Subsurface, Mesophilic Sulfate-Reducing Bacterium Desulfovibrio aespoeensis Aspo-2.</title>
        <authorList>
            <person name="Pedersen K."/>
            <person name="Bengtsson A."/>
            <person name="Edlund J."/>
            <person name="Rabe L."/>
            <person name="Hazen T."/>
            <person name="Chakraborty R."/>
            <person name="Goodwin L."/>
            <person name="Shapiro N."/>
        </authorList>
    </citation>
    <scope>NUCLEOTIDE SEQUENCE [LARGE SCALE GENOMIC DNA]</scope>
    <source>
        <strain evidence="3">ATCC 700646 / DSM 10631 / Aspo-2</strain>
    </source>
</reference>
<evidence type="ECO:0000313" key="3">
    <source>
        <dbReference type="Proteomes" id="UP000002191"/>
    </source>
</evidence>
<accession>E6VUD1</accession>
<keyword evidence="3" id="KW-1185">Reference proteome</keyword>
<dbReference type="AlphaFoldDB" id="E6VUD1"/>
<dbReference type="HOGENOM" id="CLU_2769030_0_0_7"/>
<protein>
    <submittedName>
        <fullName evidence="2">Uncharacterized protein</fullName>
    </submittedName>
</protein>
<dbReference type="RefSeq" id="WP_013515350.1">
    <property type="nucleotide sequence ID" value="NC_014844.1"/>
</dbReference>